<keyword evidence="2" id="KW-0436">Ligase</keyword>
<gene>
    <name evidence="2" type="ORF">JOE69_000849</name>
</gene>
<dbReference type="SUPFAM" id="SSF52317">
    <property type="entry name" value="Class I glutamine amidotransferase-like"/>
    <property type="match status" value="1"/>
</dbReference>
<dbReference type="InterPro" id="IPR029062">
    <property type="entry name" value="Class_I_gatase-like"/>
</dbReference>
<dbReference type="PRINTS" id="PR00096">
    <property type="entry name" value="GATASE"/>
</dbReference>
<comment type="caution">
    <text evidence="2">The sequence shown here is derived from an EMBL/GenBank/DDBJ whole genome shotgun (WGS) entry which is preliminary data.</text>
</comment>
<keyword evidence="3" id="KW-1185">Reference proteome</keyword>
<dbReference type="InterPro" id="IPR017926">
    <property type="entry name" value="GATASE"/>
</dbReference>
<evidence type="ECO:0000313" key="2">
    <source>
        <dbReference type="EMBL" id="MDR6268611.1"/>
    </source>
</evidence>
<dbReference type="Gene3D" id="3.40.50.880">
    <property type="match status" value="1"/>
</dbReference>
<dbReference type="EC" id="6.3.5.2" evidence="2"/>
<dbReference type="GO" id="GO:0003922">
    <property type="term" value="F:GMP synthase (glutamine-hydrolyzing) activity"/>
    <property type="evidence" value="ECO:0007669"/>
    <property type="project" value="UniProtKB-EC"/>
</dbReference>
<dbReference type="RefSeq" id="WP_309796358.1">
    <property type="nucleotide sequence ID" value="NZ_BAAAHY010000006.1"/>
</dbReference>
<reference evidence="2 3" key="1">
    <citation type="submission" date="2023-07" db="EMBL/GenBank/DDBJ databases">
        <title>Sequencing the genomes of 1000 actinobacteria strains.</title>
        <authorList>
            <person name="Klenk H.-P."/>
        </authorList>
    </citation>
    <scope>NUCLEOTIDE SEQUENCE [LARGE SCALE GENOMIC DNA]</scope>
    <source>
        <strain evidence="2 3">DSM 14555</strain>
    </source>
</reference>
<protein>
    <submittedName>
        <fullName evidence="2">GMP synthase (Glutamine-hydrolyzing)</fullName>
        <ecNumber evidence="2">6.3.5.2</ecNumber>
    </submittedName>
</protein>
<dbReference type="PANTHER" id="PTHR42695">
    <property type="entry name" value="GLUTAMINE AMIDOTRANSFERASE YLR126C-RELATED"/>
    <property type="match status" value="1"/>
</dbReference>
<dbReference type="PANTHER" id="PTHR42695:SF5">
    <property type="entry name" value="GLUTAMINE AMIDOTRANSFERASE YLR126C-RELATED"/>
    <property type="match status" value="1"/>
</dbReference>
<dbReference type="PROSITE" id="PS51273">
    <property type="entry name" value="GATASE_TYPE_1"/>
    <property type="match status" value="1"/>
</dbReference>
<dbReference type="CDD" id="cd01741">
    <property type="entry name" value="GATase1_1"/>
    <property type="match status" value="1"/>
</dbReference>
<dbReference type="InterPro" id="IPR044992">
    <property type="entry name" value="ChyE-like"/>
</dbReference>
<name>A0ABU1JAX8_9MICC</name>
<sequence length="230" mass="24011">MAYVLILQHVPVEGPGLIAAALDASGVEYRIRNLLTESASQLPPVADLCGLVLMGGPMDAGDVEAHPALALEQQLVRDAIAAQVPVLGVCLGHQIIALALGAAVDYGATREIGVGPVQAAGELACLTGIDVLHWHTDNAGLPEGAELLAHTAGCPNQAFRFGSALGVQFHLELDEALLAAWLDSGMSAELAPRTEGSLLLDFARQNSLRQRVAGQIFGQFSDQAQALRDN</sequence>
<evidence type="ECO:0000259" key="1">
    <source>
        <dbReference type="Pfam" id="PF00117"/>
    </source>
</evidence>
<organism evidence="2 3">
    <name type="scientific">Arthrobacter russicus</name>
    <dbReference type="NCBI Taxonomy" id="172040"/>
    <lineage>
        <taxon>Bacteria</taxon>
        <taxon>Bacillati</taxon>
        <taxon>Actinomycetota</taxon>
        <taxon>Actinomycetes</taxon>
        <taxon>Micrococcales</taxon>
        <taxon>Micrococcaceae</taxon>
        <taxon>Arthrobacter</taxon>
    </lineage>
</organism>
<evidence type="ECO:0000313" key="3">
    <source>
        <dbReference type="Proteomes" id="UP001185069"/>
    </source>
</evidence>
<dbReference type="Proteomes" id="UP001185069">
    <property type="component" value="Unassembled WGS sequence"/>
</dbReference>
<dbReference type="Pfam" id="PF00117">
    <property type="entry name" value="GATase"/>
    <property type="match status" value="1"/>
</dbReference>
<accession>A0ABU1JAX8</accession>
<proteinExistence type="predicted"/>
<feature type="domain" description="Glutamine amidotransferase" evidence="1">
    <location>
        <begin position="18"/>
        <end position="173"/>
    </location>
</feature>
<dbReference type="EMBL" id="JAVDQF010000001">
    <property type="protein sequence ID" value="MDR6268611.1"/>
    <property type="molecule type" value="Genomic_DNA"/>
</dbReference>